<keyword evidence="4 8" id="KW-1133">Transmembrane helix</keyword>
<evidence type="ECO:0000313" key="10">
    <source>
        <dbReference type="EMBL" id="KAL3879398.1"/>
    </source>
</evidence>
<evidence type="ECO:0000256" key="7">
    <source>
        <dbReference type="ARBA" id="ARBA00023319"/>
    </source>
</evidence>
<evidence type="ECO:0000256" key="6">
    <source>
        <dbReference type="ARBA" id="ARBA00023157"/>
    </source>
</evidence>
<keyword evidence="11" id="KW-1185">Reference proteome</keyword>
<protein>
    <submittedName>
        <fullName evidence="10">Uncharacterized protein</fullName>
    </submittedName>
</protein>
<evidence type="ECO:0000256" key="2">
    <source>
        <dbReference type="ARBA" id="ARBA00022692"/>
    </source>
</evidence>
<comment type="subcellular location">
    <subcellularLocation>
        <location evidence="1">Membrane</location>
    </subcellularLocation>
</comment>
<proteinExistence type="predicted"/>
<dbReference type="PANTHER" id="PTHR13869:SF24">
    <property type="entry name" value="BASEMENT MEMBRANE-SPECIFIC HEPARAN SULFATE PROTEOGLYCAN CORE PROTEIN-LIKE"/>
    <property type="match status" value="1"/>
</dbReference>
<dbReference type="PANTHER" id="PTHR13869">
    <property type="entry name" value="MYELIN P0 RELATED"/>
    <property type="match status" value="1"/>
</dbReference>
<dbReference type="InterPro" id="IPR000920">
    <property type="entry name" value="Myelin_P0-rel"/>
</dbReference>
<dbReference type="GO" id="GO:0016020">
    <property type="term" value="C:membrane"/>
    <property type="evidence" value="ECO:0007669"/>
    <property type="project" value="UniProtKB-SubCell"/>
</dbReference>
<reference evidence="10 11" key="1">
    <citation type="submission" date="2024-11" db="EMBL/GenBank/DDBJ databases">
        <title>Chromosome-level genome assembly of the freshwater bivalve Anodonta woodiana.</title>
        <authorList>
            <person name="Chen X."/>
        </authorList>
    </citation>
    <scope>NUCLEOTIDE SEQUENCE [LARGE SCALE GENOMIC DNA]</scope>
    <source>
        <strain evidence="10">MN2024</strain>
        <tissue evidence="10">Gills</tissue>
    </source>
</reference>
<keyword evidence="7" id="KW-0393">Immunoglobulin domain</keyword>
<feature type="transmembrane region" description="Helical" evidence="8">
    <location>
        <begin position="398"/>
        <end position="420"/>
    </location>
</feature>
<evidence type="ECO:0000256" key="5">
    <source>
        <dbReference type="ARBA" id="ARBA00023136"/>
    </source>
</evidence>
<organism evidence="10 11">
    <name type="scientific">Sinanodonta woodiana</name>
    <name type="common">Chinese pond mussel</name>
    <name type="synonym">Anodonta woodiana</name>
    <dbReference type="NCBI Taxonomy" id="1069815"/>
    <lineage>
        <taxon>Eukaryota</taxon>
        <taxon>Metazoa</taxon>
        <taxon>Spiralia</taxon>
        <taxon>Lophotrochozoa</taxon>
        <taxon>Mollusca</taxon>
        <taxon>Bivalvia</taxon>
        <taxon>Autobranchia</taxon>
        <taxon>Heteroconchia</taxon>
        <taxon>Palaeoheterodonta</taxon>
        <taxon>Unionida</taxon>
        <taxon>Unionoidea</taxon>
        <taxon>Unionidae</taxon>
        <taxon>Unioninae</taxon>
        <taxon>Sinanodonta</taxon>
    </lineage>
</organism>
<evidence type="ECO:0000256" key="4">
    <source>
        <dbReference type="ARBA" id="ARBA00022989"/>
    </source>
</evidence>
<dbReference type="AlphaFoldDB" id="A0ABD3X320"/>
<name>A0ABD3X320_SINWO</name>
<dbReference type="Proteomes" id="UP001634394">
    <property type="component" value="Unassembled WGS sequence"/>
</dbReference>
<feature type="signal peptide" evidence="9">
    <location>
        <begin position="1"/>
        <end position="18"/>
    </location>
</feature>
<comment type="caution">
    <text evidence="10">The sequence shown here is derived from an EMBL/GenBank/DDBJ whole genome shotgun (WGS) entry which is preliminary data.</text>
</comment>
<evidence type="ECO:0000256" key="9">
    <source>
        <dbReference type="SAM" id="SignalP"/>
    </source>
</evidence>
<keyword evidence="5 8" id="KW-0472">Membrane</keyword>
<sequence length="539" mass="61241">MAIVHLWMRVLFLSYCNRCCNNPFGFDGDVLDAIAGKTFLVKTWADNRQLKSITVSKDNAIRLMSVFIKSDRIISKDLHDVILLQYSNATREMSLIVYNCDKKDEGLYNVEEIVSDTRPNDFEREDGQWHFQLNVIEPCEIANCDAGGSFIMEIRNTSMLLNLYYYDHIIANLMMCDVAVHSHLHGRLQCKNYRKKYVIIIQNVTQRDIGLYTVDSSKNRTSKANKRYYLNVTDQTTNAIIGENVNIDWFYSQQAINRTLRIIHSNNGIMMILPPNNKPQIVAAFRNRIVYSGDVSRGHISFTLLNIEQSDNGVFKIETIHGNTVSGCNHVIVKGYQVNTDQTTPNCTMTYSSFMRVSSLVTFSETLNTEEYTTSSSVTVQLTPTANLTITHAIGVPIYVVIPVVLVPIVTIMMLAYVIWIQHKRLSISETDRLHLLEECDHELYIAPVEGETNRPIPLMNDGHASDPRTVQRDTSMLIVHTNQNMCMDGYETIAFSSNSAKRVCKKNDTVYDPKESINNHAHDNFGYLTVIGVLESSV</sequence>
<accession>A0ABD3X320</accession>
<keyword evidence="2 8" id="KW-0812">Transmembrane</keyword>
<evidence type="ECO:0000313" key="11">
    <source>
        <dbReference type="Proteomes" id="UP001634394"/>
    </source>
</evidence>
<dbReference type="EMBL" id="JBJQND010000004">
    <property type="protein sequence ID" value="KAL3879398.1"/>
    <property type="molecule type" value="Genomic_DNA"/>
</dbReference>
<keyword evidence="3 9" id="KW-0732">Signal</keyword>
<keyword evidence="6" id="KW-1015">Disulfide bond</keyword>
<gene>
    <name evidence="10" type="ORF">ACJMK2_031696</name>
</gene>
<evidence type="ECO:0000256" key="8">
    <source>
        <dbReference type="SAM" id="Phobius"/>
    </source>
</evidence>
<dbReference type="InterPro" id="IPR013783">
    <property type="entry name" value="Ig-like_fold"/>
</dbReference>
<dbReference type="Gene3D" id="2.60.40.10">
    <property type="entry name" value="Immunoglobulins"/>
    <property type="match status" value="1"/>
</dbReference>
<evidence type="ECO:0000256" key="1">
    <source>
        <dbReference type="ARBA" id="ARBA00004370"/>
    </source>
</evidence>
<evidence type="ECO:0000256" key="3">
    <source>
        <dbReference type="ARBA" id="ARBA00022729"/>
    </source>
</evidence>
<feature type="chain" id="PRO_5044833064" evidence="9">
    <location>
        <begin position="19"/>
        <end position="539"/>
    </location>
</feature>